<reference evidence="1" key="1">
    <citation type="submission" date="2022-06" db="EMBL/GenBank/DDBJ databases">
        <authorList>
            <person name="Dietemann V."/>
            <person name="Ory F."/>
            <person name="Dainat B."/>
            <person name="Oberhansli S."/>
        </authorList>
    </citation>
    <scope>NUCLEOTIDE SEQUENCE</scope>
    <source>
        <strain evidence="1">Ena-SAMPLE-TAB-26-04-2022-14:26:32:270-5432</strain>
    </source>
</reference>
<dbReference type="EMBL" id="CALYLO010000012">
    <property type="protein sequence ID" value="CAH8248674.1"/>
    <property type="molecule type" value="Genomic_DNA"/>
</dbReference>
<protein>
    <submittedName>
        <fullName evidence="1">Uncharacterized protein</fullName>
    </submittedName>
</protein>
<dbReference type="Proteomes" id="UP001154322">
    <property type="component" value="Unassembled WGS sequence"/>
</dbReference>
<proteinExistence type="predicted"/>
<dbReference type="RefSeq" id="WP_213429582.1">
    <property type="nucleotide sequence ID" value="NZ_AP031286.1"/>
</dbReference>
<accession>A0ABM9GA44</accession>
<organism evidence="1 2">
    <name type="scientific">Paenibacillus melissococcoides</name>
    <dbReference type="NCBI Taxonomy" id="2912268"/>
    <lineage>
        <taxon>Bacteria</taxon>
        <taxon>Bacillati</taxon>
        <taxon>Bacillota</taxon>
        <taxon>Bacilli</taxon>
        <taxon>Bacillales</taxon>
        <taxon>Paenibacillaceae</taxon>
        <taxon>Paenibacillus</taxon>
    </lineage>
</organism>
<name>A0ABM9GA44_9BACL</name>
<evidence type="ECO:0000313" key="1">
    <source>
        <dbReference type="EMBL" id="CAH8248674.1"/>
    </source>
</evidence>
<gene>
    <name evidence="1" type="ORF">WJ0W_005858</name>
</gene>
<keyword evidence="2" id="KW-1185">Reference proteome</keyword>
<comment type="caution">
    <text evidence="1">The sequence shown here is derived from an EMBL/GenBank/DDBJ whole genome shotgun (WGS) entry which is preliminary data.</text>
</comment>
<evidence type="ECO:0000313" key="2">
    <source>
        <dbReference type="Proteomes" id="UP001154322"/>
    </source>
</evidence>
<sequence length="67" mass="7493">MAAVKEKEAELNPAQLQLFTPNEAIMSENPANLHLFTEIVSYSSKTAEIAAHLQEFLFLHPSPLEKL</sequence>